<keyword evidence="1" id="KW-0472">Membrane</keyword>
<proteinExistence type="predicted"/>
<sequence>MSRKTFNLIIKIVLTLLALASGILAFALQMPGHSLVLASIYGILYFIAAISFWFEDKKSWIQIVMIASLVITLLLTIAQSIAGIPLGVFQGSDILFSWMMVLFVSPGVLGLIYFNLNTYHDNWDLLNVFMKIILSFEVGIVAFMLIFMLEVSGGMIWSLPRWGQYLFVYGIMLLAILDIIYAIINWLNFYHGKIAWITTALFVIEVVACLPFFGMPTVPVIVFVIIMLAIVIFTAYLNNRIKAKNNCTKSKKAL</sequence>
<feature type="transmembrane region" description="Helical" evidence="1">
    <location>
        <begin position="167"/>
        <end position="187"/>
    </location>
</feature>
<gene>
    <name evidence="2" type="ORF">BC335_2197</name>
</gene>
<feature type="transmembrane region" description="Helical" evidence="1">
    <location>
        <begin position="128"/>
        <end position="147"/>
    </location>
</feature>
<feature type="transmembrane region" description="Helical" evidence="1">
    <location>
        <begin position="220"/>
        <end position="237"/>
    </location>
</feature>
<dbReference type="EMBL" id="CP017982">
    <property type="protein sequence ID" value="AYE62543.1"/>
    <property type="molecule type" value="Genomic_DNA"/>
</dbReference>
<dbReference type="Proteomes" id="UP000267794">
    <property type="component" value="Chromosome"/>
</dbReference>
<keyword evidence="1" id="KW-0812">Transmembrane</keyword>
<accession>A0A386RH46</accession>
<protein>
    <submittedName>
        <fullName evidence="2">Uncharacterized protein</fullName>
    </submittedName>
</protein>
<keyword evidence="1" id="KW-1133">Transmembrane helix</keyword>
<feature type="transmembrane region" description="Helical" evidence="1">
    <location>
        <begin position="66"/>
        <end position="89"/>
    </location>
</feature>
<evidence type="ECO:0000313" key="3">
    <source>
        <dbReference type="Proteomes" id="UP000267794"/>
    </source>
</evidence>
<feature type="transmembrane region" description="Helical" evidence="1">
    <location>
        <begin position="194"/>
        <end position="214"/>
    </location>
</feature>
<name>A0A386RH46_LACHE</name>
<dbReference type="AlphaFoldDB" id="A0A386RH46"/>
<reference evidence="2 3" key="1">
    <citation type="submission" date="2016-10" db="EMBL/GenBank/DDBJ databases">
        <title>Complete genomic sequencing of Lactobacillus helveticus LH99 and comparative genome analysis.</title>
        <authorList>
            <person name="Li N."/>
            <person name="You C."/>
            <person name="Liu Z."/>
        </authorList>
    </citation>
    <scope>NUCLEOTIDE SEQUENCE [LARGE SCALE GENOMIC DNA]</scope>
    <source>
        <strain evidence="2 3">LH99</strain>
    </source>
</reference>
<feature type="transmembrane region" description="Helical" evidence="1">
    <location>
        <begin position="35"/>
        <end position="54"/>
    </location>
</feature>
<evidence type="ECO:0000256" key="1">
    <source>
        <dbReference type="SAM" id="Phobius"/>
    </source>
</evidence>
<organism evidence="2 3">
    <name type="scientific">Lactobacillus helveticus</name>
    <name type="common">Lactobacillus suntoryeus</name>
    <dbReference type="NCBI Taxonomy" id="1587"/>
    <lineage>
        <taxon>Bacteria</taxon>
        <taxon>Bacillati</taxon>
        <taxon>Bacillota</taxon>
        <taxon>Bacilli</taxon>
        <taxon>Lactobacillales</taxon>
        <taxon>Lactobacillaceae</taxon>
        <taxon>Lactobacillus</taxon>
    </lineage>
</organism>
<dbReference type="RefSeq" id="WP_120357752.1">
    <property type="nucleotide sequence ID" value="NZ_CP017982.1"/>
</dbReference>
<feature type="transmembrane region" description="Helical" evidence="1">
    <location>
        <begin position="95"/>
        <end position="116"/>
    </location>
</feature>
<evidence type="ECO:0000313" key="2">
    <source>
        <dbReference type="EMBL" id="AYE62543.1"/>
    </source>
</evidence>